<keyword evidence="5" id="KW-1185">Reference proteome</keyword>
<dbReference type="InterPro" id="IPR001647">
    <property type="entry name" value="HTH_TetR"/>
</dbReference>
<protein>
    <submittedName>
        <fullName evidence="4">TetR/AcrR family transcriptional regulator</fullName>
    </submittedName>
</protein>
<reference evidence="5" key="1">
    <citation type="journal article" date="2019" name="Int. J. Syst. Evol. Microbiol.">
        <title>The Global Catalogue of Microorganisms (GCM) 10K type strain sequencing project: providing services to taxonomists for standard genome sequencing and annotation.</title>
        <authorList>
            <consortium name="The Broad Institute Genomics Platform"/>
            <consortium name="The Broad Institute Genome Sequencing Center for Infectious Disease"/>
            <person name="Wu L."/>
            <person name="Ma J."/>
        </authorList>
    </citation>
    <scope>NUCLEOTIDE SEQUENCE [LARGE SCALE GENOMIC DNA]</scope>
    <source>
        <strain evidence="5">KCTC 52204</strain>
    </source>
</reference>
<dbReference type="PROSITE" id="PS50977">
    <property type="entry name" value="HTH_TETR_2"/>
    <property type="match status" value="1"/>
</dbReference>
<proteinExistence type="predicted"/>
<dbReference type="EMBL" id="JBHULG010000001">
    <property type="protein sequence ID" value="MFD2544595.1"/>
    <property type="molecule type" value="Genomic_DNA"/>
</dbReference>
<evidence type="ECO:0000313" key="5">
    <source>
        <dbReference type="Proteomes" id="UP001597394"/>
    </source>
</evidence>
<dbReference type="Proteomes" id="UP001597394">
    <property type="component" value="Unassembled WGS sequence"/>
</dbReference>
<keyword evidence="1 2" id="KW-0238">DNA-binding</keyword>
<gene>
    <name evidence="4" type="ORF">ACFSO8_03875</name>
</gene>
<evidence type="ECO:0000259" key="3">
    <source>
        <dbReference type="PROSITE" id="PS50977"/>
    </source>
</evidence>
<dbReference type="Pfam" id="PF00440">
    <property type="entry name" value="TetR_N"/>
    <property type="match status" value="1"/>
</dbReference>
<dbReference type="RefSeq" id="WP_380265055.1">
    <property type="nucleotide sequence ID" value="NZ_JBHULG010000001.1"/>
</dbReference>
<feature type="DNA-binding region" description="H-T-H motif" evidence="2">
    <location>
        <begin position="23"/>
        <end position="42"/>
    </location>
</feature>
<dbReference type="SUPFAM" id="SSF46689">
    <property type="entry name" value="Homeodomain-like"/>
    <property type="match status" value="1"/>
</dbReference>
<evidence type="ECO:0000256" key="2">
    <source>
        <dbReference type="PROSITE-ProRule" id="PRU00335"/>
    </source>
</evidence>
<evidence type="ECO:0000313" key="4">
    <source>
        <dbReference type="EMBL" id="MFD2544595.1"/>
    </source>
</evidence>
<sequence length="203" mass="24193">MMDKKFLEKVADLFIENGAKTLTMDDIAKEFGMSKKTLYQKYTNKDALLSDVLQFKLDGVIEKLNQLDIEVENAIERMFCRDEEIEKAVETNKSLLIRQLIKYYPAIFNQHMMHFSERFSEVIIHNILRGREQGYYRHDFDEKLYGKMFFQLIMSYDSSPFFNTEKIERTYFNNEAMKFFMYAITTEKGKDYLKNTVCKGETI</sequence>
<evidence type="ECO:0000256" key="1">
    <source>
        <dbReference type="ARBA" id="ARBA00023125"/>
    </source>
</evidence>
<comment type="caution">
    <text evidence="4">The sequence shown here is derived from an EMBL/GenBank/DDBJ whole genome shotgun (WGS) entry which is preliminary data.</text>
</comment>
<accession>A0ABW5K9J8</accession>
<dbReference type="InterPro" id="IPR009057">
    <property type="entry name" value="Homeodomain-like_sf"/>
</dbReference>
<name>A0ABW5K9J8_9FLAO</name>
<feature type="domain" description="HTH tetR-type" evidence="3">
    <location>
        <begin position="1"/>
        <end position="60"/>
    </location>
</feature>
<dbReference type="PRINTS" id="PR00455">
    <property type="entry name" value="HTHTETR"/>
</dbReference>
<dbReference type="Gene3D" id="1.10.357.10">
    <property type="entry name" value="Tetracycline Repressor, domain 2"/>
    <property type="match status" value="1"/>
</dbReference>
<organism evidence="4 5">
    <name type="scientific">Kaistella montana</name>
    <dbReference type="NCBI Taxonomy" id="1849733"/>
    <lineage>
        <taxon>Bacteria</taxon>
        <taxon>Pseudomonadati</taxon>
        <taxon>Bacteroidota</taxon>
        <taxon>Flavobacteriia</taxon>
        <taxon>Flavobacteriales</taxon>
        <taxon>Weeksellaceae</taxon>
        <taxon>Chryseobacterium group</taxon>
        <taxon>Kaistella</taxon>
    </lineage>
</organism>